<dbReference type="InterPro" id="IPR050571">
    <property type="entry name" value="Class-IV_PLP-Dep_Aminotrnsfr"/>
</dbReference>
<evidence type="ECO:0000256" key="2">
    <source>
        <dbReference type="ARBA" id="ARBA00003109"/>
    </source>
</evidence>
<evidence type="ECO:0000256" key="16">
    <source>
        <dbReference type="ARBA" id="ARBA00054027"/>
    </source>
</evidence>
<comment type="pathway">
    <text evidence="5">Amino-acid biosynthesis; L-leucine biosynthesis; L-leucine from 3-methyl-2-oxobutanoate: step 4/4.</text>
</comment>
<dbReference type="Proteomes" id="UP000295719">
    <property type="component" value="Unassembled WGS sequence"/>
</dbReference>
<comment type="cofactor">
    <cofactor evidence="1 20">
        <name>pyridoxal 5'-phosphate</name>
        <dbReference type="ChEBI" id="CHEBI:597326"/>
    </cofactor>
</comment>
<evidence type="ECO:0000313" key="22">
    <source>
        <dbReference type="Proteomes" id="UP000295719"/>
    </source>
</evidence>
<evidence type="ECO:0000256" key="9">
    <source>
        <dbReference type="ARBA" id="ARBA00022909"/>
    </source>
</evidence>
<dbReference type="GO" id="GO:0005829">
    <property type="term" value="C:cytosol"/>
    <property type="evidence" value="ECO:0007669"/>
    <property type="project" value="TreeGrafter"/>
</dbReference>
<comment type="similarity">
    <text evidence="6 19">Belongs to the class-IV pyridoxal-phosphate-dependent aminotransferase family.</text>
</comment>
<proteinExistence type="inferred from homology"/>
<evidence type="ECO:0000256" key="17">
    <source>
        <dbReference type="ARBA" id="ARBA00069174"/>
    </source>
</evidence>
<dbReference type="Pfam" id="PF01063">
    <property type="entry name" value="Aminotran_4"/>
    <property type="match status" value="1"/>
</dbReference>
<evidence type="ECO:0000256" key="6">
    <source>
        <dbReference type="ARBA" id="ARBA00009320"/>
    </source>
</evidence>
<comment type="caution">
    <text evidence="21">The sequence shown here is derived from an EMBL/GenBank/DDBJ whole genome shotgun (WGS) entry which is preliminary data.</text>
</comment>
<comment type="pathway">
    <text evidence="10">Cofactor biosynthesis; tetrahydrofolate biosynthesis; 4-aminobenzoate from chorismate: step 2/2.</text>
</comment>
<evidence type="ECO:0000256" key="5">
    <source>
        <dbReference type="ARBA" id="ARBA00005072"/>
    </source>
</evidence>
<dbReference type="AlphaFoldDB" id="A0A4R3Z065"/>
<dbReference type="PANTHER" id="PTHR42743:SF11">
    <property type="entry name" value="AMINODEOXYCHORISMATE LYASE"/>
    <property type="match status" value="1"/>
</dbReference>
<evidence type="ECO:0000256" key="20">
    <source>
        <dbReference type="RuleBase" id="RU004516"/>
    </source>
</evidence>
<gene>
    <name evidence="21" type="ORF">EDC52_103408</name>
</gene>
<evidence type="ECO:0000256" key="8">
    <source>
        <dbReference type="ARBA" id="ARBA00022898"/>
    </source>
</evidence>
<comment type="catalytic activity">
    <reaction evidence="13">
        <text>L-isoleucine + 2-oxoglutarate = (S)-3-methyl-2-oxopentanoate + L-glutamate</text>
        <dbReference type="Rhea" id="RHEA:24801"/>
        <dbReference type="ChEBI" id="CHEBI:16810"/>
        <dbReference type="ChEBI" id="CHEBI:29985"/>
        <dbReference type="ChEBI" id="CHEBI:35146"/>
        <dbReference type="ChEBI" id="CHEBI:58045"/>
        <dbReference type="EC" id="2.6.1.42"/>
    </reaction>
</comment>
<accession>A0A4R3Z065</accession>
<sequence>MLMVGAGLIDGCGVILSAIEVIFKGNYMSRTVYVNGSYVAEQDAKISIFDRGFLFGDAIYEVTAVLNGRLVDNPGHLARLERSCGELGLVLPIRQDQLVAIQHKLIDINQLQEGSVYIQLSRGTDGDRDFHFPQPSVQATLVVFTQARKLVDNSQARNGIRVVTLDDIRWQRRDIKVVALLAACLAKQQAQSLGADDAFLVAEDGTITEGSSCNAFIIDKQGHIITRPLGRDLLHGITRRALLELADQQGIVLEERPFTREEAYQAAEAFITSATSFVWPVTHIDGHRLGDGAPGPMTRRLQQLYHAVAAGAAEPPPS</sequence>
<evidence type="ECO:0000256" key="7">
    <source>
        <dbReference type="ARBA" id="ARBA00013053"/>
    </source>
</evidence>
<name>A0A4R3Z065_9GAMM</name>
<evidence type="ECO:0000256" key="18">
    <source>
        <dbReference type="ARBA" id="ARBA00080135"/>
    </source>
</evidence>
<dbReference type="EC" id="4.1.3.38" evidence="11"/>
<dbReference type="Gene3D" id="3.20.10.10">
    <property type="entry name" value="D-amino Acid Aminotransferase, subunit A, domain 2"/>
    <property type="match status" value="1"/>
</dbReference>
<comment type="pathway">
    <text evidence="4">Amino-acid biosynthesis; L-valine biosynthesis; L-valine from pyruvate: step 4/4.</text>
</comment>
<protein>
    <recommendedName>
        <fullName evidence="17">Aminodeoxychorismate lyase</fullName>
        <ecNumber evidence="7">2.6.1.42</ecNumber>
        <ecNumber evidence="11">4.1.3.38</ecNumber>
    </recommendedName>
    <alternativeName>
        <fullName evidence="18">4-amino-4-deoxychorismate lyase</fullName>
    </alternativeName>
</protein>
<evidence type="ECO:0000256" key="4">
    <source>
        <dbReference type="ARBA" id="ARBA00004931"/>
    </source>
</evidence>
<keyword evidence="9" id="KW-0289">Folate biosynthesis</keyword>
<dbReference type="InterPro" id="IPR043132">
    <property type="entry name" value="BCAT-like_C"/>
</dbReference>
<dbReference type="NCBIfam" id="NF005209">
    <property type="entry name" value="PRK06680.1"/>
    <property type="match status" value="1"/>
</dbReference>
<evidence type="ECO:0000256" key="1">
    <source>
        <dbReference type="ARBA" id="ARBA00001933"/>
    </source>
</evidence>
<keyword evidence="22" id="KW-1185">Reference proteome</keyword>
<dbReference type="FunFam" id="3.20.10.10:FF:000002">
    <property type="entry name" value="D-alanine aminotransferase"/>
    <property type="match status" value="1"/>
</dbReference>
<comment type="catalytic activity">
    <reaction evidence="14">
        <text>L-leucine + 2-oxoglutarate = 4-methyl-2-oxopentanoate + L-glutamate</text>
        <dbReference type="Rhea" id="RHEA:18321"/>
        <dbReference type="ChEBI" id="CHEBI:16810"/>
        <dbReference type="ChEBI" id="CHEBI:17865"/>
        <dbReference type="ChEBI" id="CHEBI:29985"/>
        <dbReference type="ChEBI" id="CHEBI:57427"/>
        <dbReference type="EC" id="2.6.1.42"/>
    </reaction>
</comment>
<dbReference type="PANTHER" id="PTHR42743">
    <property type="entry name" value="AMINO-ACID AMINOTRANSFERASE"/>
    <property type="match status" value="1"/>
</dbReference>
<evidence type="ECO:0000313" key="21">
    <source>
        <dbReference type="EMBL" id="TCV98316.1"/>
    </source>
</evidence>
<dbReference type="PROSITE" id="PS00770">
    <property type="entry name" value="AA_TRANSFER_CLASS_4"/>
    <property type="match status" value="1"/>
</dbReference>
<dbReference type="InterPro" id="IPR001544">
    <property type="entry name" value="Aminotrans_IV"/>
</dbReference>
<dbReference type="CDD" id="cd01558">
    <property type="entry name" value="D-AAT_like"/>
    <property type="match status" value="1"/>
</dbReference>
<dbReference type="EMBL" id="SMCR01000003">
    <property type="protein sequence ID" value="TCV98316.1"/>
    <property type="molecule type" value="Genomic_DNA"/>
</dbReference>
<evidence type="ECO:0000256" key="11">
    <source>
        <dbReference type="ARBA" id="ARBA00035676"/>
    </source>
</evidence>
<comment type="function">
    <text evidence="2">Acts on leucine, isoleucine and valine.</text>
</comment>
<evidence type="ECO:0000256" key="15">
    <source>
        <dbReference type="ARBA" id="ARBA00049529"/>
    </source>
</evidence>
<evidence type="ECO:0000256" key="10">
    <source>
        <dbReference type="ARBA" id="ARBA00035633"/>
    </source>
</evidence>
<dbReference type="GO" id="GO:0046656">
    <property type="term" value="P:folic acid biosynthetic process"/>
    <property type="evidence" value="ECO:0007669"/>
    <property type="project" value="UniProtKB-KW"/>
</dbReference>
<dbReference type="GO" id="GO:0008652">
    <property type="term" value="P:amino acid biosynthetic process"/>
    <property type="evidence" value="ECO:0007669"/>
    <property type="project" value="UniProtKB-ARBA"/>
</dbReference>
<comment type="pathway">
    <text evidence="3">Amino-acid biosynthesis; L-isoleucine biosynthesis; L-isoleucine from 2-oxobutanoate: step 4/4.</text>
</comment>
<dbReference type="SUPFAM" id="SSF56752">
    <property type="entry name" value="D-aminoacid aminotransferase-like PLP-dependent enzymes"/>
    <property type="match status" value="1"/>
</dbReference>
<dbReference type="Gene3D" id="3.30.470.10">
    <property type="match status" value="1"/>
</dbReference>
<evidence type="ECO:0000256" key="19">
    <source>
        <dbReference type="RuleBase" id="RU004106"/>
    </source>
</evidence>
<comment type="catalytic activity">
    <reaction evidence="15">
        <text>4-amino-4-deoxychorismate = 4-aminobenzoate + pyruvate + H(+)</text>
        <dbReference type="Rhea" id="RHEA:16201"/>
        <dbReference type="ChEBI" id="CHEBI:15361"/>
        <dbReference type="ChEBI" id="CHEBI:15378"/>
        <dbReference type="ChEBI" id="CHEBI:17836"/>
        <dbReference type="ChEBI" id="CHEBI:58406"/>
        <dbReference type="EC" id="4.1.3.38"/>
    </reaction>
</comment>
<organism evidence="21 22">
    <name type="scientific">Biostraticola tofi</name>
    <dbReference type="NCBI Taxonomy" id="466109"/>
    <lineage>
        <taxon>Bacteria</taxon>
        <taxon>Pseudomonadati</taxon>
        <taxon>Pseudomonadota</taxon>
        <taxon>Gammaproteobacteria</taxon>
        <taxon>Enterobacterales</taxon>
        <taxon>Bruguierivoracaceae</taxon>
        <taxon>Biostraticola</taxon>
    </lineage>
</organism>
<keyword evidence="8 20" id="KW-0663">Pyridoxal phosphate</keyword>
<dbReference type="InterPro" id="IPR018300">
    <property type="entry name" value="Aminotrans_IV_CS"/>
</dbReference>
<dbReference type="InterPro" id="IPR043131">
    <property type="entry name" value="BCAT-like_N"/>
</dbReference>
<evidence type="ECO:0000256" key="14">
    <source>
        <dbReference type="ARBA" id="ARBA00049229"/>
    </source>
</evidence>
<evidence type="ECO:0000256" key="12">
    <source>
        <dbReference type="ARBA" id="ARBA00048212"/>
    </source>
</evidence>
<dbReference type="GO" id="GO:0004084">
    <property type="term" value="F:branched-chain-amino-acid transaminase activity"/>
    <property type="evidence" value="ECO:0007669"/>
    <property type="project" value="UniProtKB-EC"/>
</dbReference>
<dbReference type="GO" id="GO:0008696">
    <property type="term" value="F:4-amino-4-deoxychorismate lyase activity"/>
    <property type="evidence" value="ECO:0007669"/>
    <property type="project" value="UniProtKB-EC"/>
</dbReference>
<dbReference type="InterPro" id="IPR036038">
    <property type="entry name" value="Aminotransferase-like"/>
</dbReference>
<reference evidence="21 22" key="1">
    <citation type="submission" date="2019-03" db="EMBL/GenBank/DDBJ databases">
        <title>Genomic Encyclopedia of Type Strains, Phase IV (KMG-IV): sequencing the most valuable type-strain genomes for metagenomic binning, comparative biology and taxonomic classification.</title>
        <authorList>
            <person name="Goeker M."/>
        </authorList>
    </citation>
    <scope>NUCLEOTIDE SEQUENCE [LARGE SCALE GENOMIC DNA]</scope>
    <source>
        <strain evidence="21 22">DSM 19580</strain>
    </source>
</reference>
<evidence type="ECO:0000256" key="3">
    <source>
        <dbReference type="ARBA" id="ARBA00004824"/>
    </source>
</evidence>
<comment type="function">
    <text evidence="16">Involved in the biosynthesis of p-aminobenzoate (PABA), a precursor of tetrahydrofolate. Converts 4-amino-4-deoxychorismate into 4-aminobenzoate (PABA) and pyruvate.</text>
</comment>
<dbReference type="EC" id="2.6.1.42" evidence="7"/>
<comment type="catalytic activity">
    <reaction evidence="12">
        <text>L-valine + 2-oxoglutarate = 3-methyl-2-oxobutanoate + L-glutamate</text>
        <dbReference type="Rhea" id="RHEA:24813"/>
        <dbReference type="ChEBI" id="CHEBI:11851"/>
        <dbReference type="ChEBI" id="CHEBI:16810"/>
        <dbReference type="ChEBI" id="CHEBI:29985"/>
        <dbReference type="ChEBI" id="CHEBI:57762"/>
        <dbReference type="EC" id="2.6.1.42"/>
    </reaction>
</comment>
<evidence type="ECO:0000256" key="13">
    <source>
        <dbReference type="ARBA" id="ARBA00048798"/>
    </source>
</evidence>